<dbReference type="Proteomes" id="UP001054945">
    <property type="component" value="Unassembled WGS sequence"/>
</dbReference>
<dbReference type="AlphaFoldDB" id="A0AAV4QUV3"/>
<protein>
    <submittedName>
        <fullName evidence="1">Uncharacterized protein</fullName>
    </submittedName>
</protein>
<proteinExistence type="predicted"/>
<evidence type="ECO:0000313" key="1">
    <source>
        <dbReference type="EMBL" id="GIY13015.1"/>
    </source>
</evidence>
<comment type="caution">
    <text evidence="1">The sequence shown here is derived from an EMBL/GenBank/DDBJ whole genome shotgun (WGS) entry which is preliminary data.</text>
</comment>
<accession>A0AAV4QUV3</accession>
<organism evidence="1 2">
    <name type="scientific">Caerostris extrusa</name>
    <name type="common">Bark spider</name>
    <name type="synonym">Caerostris bankana</name>
    <dbReference type="NCBI Taxonomy" id="172846"/>
    <lineage>
        <taxon>Eukaryota</taxon>
        <taxon>Metazoa</taxon>
        <taxon>Ecdysozoa</taxon>
        <taxon>Arthropoda</taxon>
        <taxon>Chelicerata</taxon>
        <taxon>Arachnida</taxon>
        <taxon>Araneae</taxon>
        <taxon>Araneomorphae</taxon>
        <taxon>Entelegynae</taxon>
        <taxon>Araneoidea</taxon>
        <taxon>Araneidae</taxon>
        <taxon>Caerostris</taxon>
    </lineage>
</organism>
<gene>
    <name evidence="1" type="ORF">CEXT_520261</name>
</gene>
<reference evidence="1 2" key="1">
    <citation type="submission" date="2021-06" db="EMBL/GenBank/DDBJ databases">
        <title>Caerostris extrusa draft genome.</title>
        <authorList>
            <person name="Kono N."/>
            <person name="Arakawa K."/>
        </authorList>
    </citation>
    <scope>NUCLEOTIDE SEQUENCE [LARGE SCALE GENOMIC DNA]</scope>
</reference>
<name>A0AAV4QUV3_CAEEX</name>
<keyword evidence="2" id="KW-1185">Reference proteome</keyword>
<evidence type="ECO:0000313" key="2">
    <source>
        <dbReference type="Proteomes" id="UP001054945"/>
    </source>
</evidence>
<dbReference type="EMBL" id="BPLR01006883">
    <property type="protein sequence ID" value="GIY13015.1"/>
    <property type="molecule type" value="Genomic_DNA"/>
</dbReference>
<sequence length="129" mass="14761">MDYLRGPIQRKTLQAHPYYGYNNVSEYVPQRVILVSDGKIYLKKHCQSTTKNDDTKQTCSVYVKIDDDTHGYEWLYKPFSANCESGVVEMVIEIIQKAGSVAEQCPAPIRIDVIDLLNAFESATEEKYM</sequence>